<keyword evidence="11" id="KW-1185">Reference proteome</keyword>
<evidence type="ECO:0000256" key="3">
    <source>
        <dbReference type="ARBA" id="ARBA00022475"/>
    </source>
</evidence>
<sequence length="293" mass="31366">MAFGPFLLLATLEGLLQAAVLTLTALGLSLVFGVMRVVNVAHGEFYMLGAVVAWWVTSTIGLPPAIAFFVALIISPMVVGAVALTGERLILKRLNYNPESTIVATIGMLYIIQQTVLLTYGPDARPVTAPFYYRIQLPWFGYSGYNLFVIAAAGVLLLLVWFVLSRTRLGLVMRATQFDSETAQAFGIPIERVYAFVFAAGAMLAAVAAVLIVPIRQAHYLMGLDPLLLSFIVVIIGGLGSLRGTVVAALLIGLSDGIISVFFSPTLAKMISTLLVALVLVFKPEGLFGAKAR</sequence>
<evidence type="ECO:0000256" key="8">
    <source>
        <dbReference type="ARBA" id="ARBA00037998"/>
    </source>
</evidence>
<keyword evidence="4 9" id="KW-0812">Transmembrane</keyword>
<keyword evidence="2" id="KW-0813">Transport</keyword>
<evidence type="ECO:0000256" key="9">
    <source>
        <dbReference type="SAM" id="Phobius"/>
    </source>
</evidence>
<name>A0A512HMG2_9HYPH</name>
<reference evidence="10 11" key="1">
    <citation type="submission" date="2019-07" db="EMBL/GenBank/DDBJ databases">
        <title>Whole genome shotgun sequence of Rhizobium naphthalenivorans NBRC 107585.</title>
        <authorList>
            <person name="Hosoyama A."/>
            <person name="Uohara A."/>
            <person name="Ohji S."/>
            <person name="Ichikawa N."/>
        </authorList>
    </citation>
    <scope>NUCLEOTIDE SEQUENCE [LARGE SCALE GENOMIC DNA]</scope>
    <source>
        <strain evidence="10 11">NBRC 107585</strain>
    </source>
</reference>
<keyword evidence="5" id="KW-0029">Amino-acid transport</keyword>
<dbReference type="OrthoDB" id="9807115at2"/>
<dbReference type="InterPro" id="IPR052157">
    <property type="entry name" value="BCAA_transport_permease"/>
</dbReference>
<evidence type="ECO:0000256" key="2">
    <source>
        <dbReference type="ARBA" id="ARBA00022448"/>
    </source>
</evidence>
<dbReference type="CDD" id="cd06582">
    <property type="entry name" value="TM_PBP1_LivH_like"/>
    <property type="match status" value="1"/>
</dbReference>
<keyword evidence="6 9" id="KW-1133">Transmembrane helix</keyword>
<dbReference type="GO" id="GO:0006865">
    <property type="term" value="P:amino acid transport"/>
    <property type="evidence" value="ECO:0007669"/>
    <property type="project" value="UniProtKB-KW"/>
</dbReference>
<organism evidence="10 11">
    <name type="scientific">Ciceribacter naphthalenivorans</name>
    <dbReference type="NCBI Taxonomy" id="1118451"/>
    <lineage>
        <taxon>Bacteria</taxon>
        <taxon>Pseudomonadati</taxon>
        <taxon>Pseudomonadota</taxon>
        <taxon>Alphaproteobacteria</taxon>
        <taxon>Hyphomicrobiales</taxon>
        <taxon>Rhizobiaceae</taxon>
        <taxon>Ciceribacter</taxon>
    </lineage>
</organism>
<feature type="transmembrane region" description="Helical" evidence="9">
    <location>
        <begin position="261"/>
        <end position="282"/>
    </location>
</feature>
<keyword evidence="3" id="KW-1003">Cell membrane</keyword>
<accession>A0A512HMG2</accession>
<evidence type="ECO:0000256" key="6">
    <source>
        <dbReference type="ARBA" id="ARBA00022989"/>
    </source>
</evidence>
<evidence type="ECO:0000313" key="11">
    <source>
        <dbReference type="Proteomes" id="UP000321717"/>
    </source>
</evidence>
<dbReference type="InterPro" id="IPR001851">
    <property type="entry name" value="ABC_transp_permease"/>
</dbReference>
<dbReference type="AlphaFoldDB" id="A0A512HMG2"/>
<evidence type="ECO:0000256" key="5">
    <source>
        <dbReference type="ARBA" id="ARBA00022970"/>
    </source>
</evidence>
<dbReference type="PANTHER" id="PTHR11795:SF447">
    <property type="entry name" value="ABC TRANSPORTER PERMEASE PROTEIN"/>
    <property type="match status" value="1"/>
</dbReference>
<dbReference type="GO" id="GO:0022857">
    <property type="term" value="F:transmembrane transporter activity"/>
    <property type="evidence" value="ECO:0007669"/>
    <property type="project" value="InterPro"/>
</dbReference>
<evidence type="ECO:0000313" key="10">
    <source>
        <dbReference type="EMBL" id="GEO86641.1"/>
    </source>
</evidence>
<feature type="transmembrane region" description="Helical" evidence="9">
    <location>
        <begin position="68"/>
        <end position="90"/>
    </location>
</feature>
<dbReference type="RefSeq" id="WP_147181573.1">
    <property type="nucleotide sequence ID" value="NZ_BJZP01000022.1"/>
</dbReference>
<feature type="transmembrane region" description="Helical" evidence="9">
    <location>
        <begin position="45"/>
        <end position="62"/>
    </location>
</feature>
<feature type="transmembrane region" description="Helical" evidence="9">
    <location>
        <begin position="142"/>
        <end position="164"/>
    </location>
</feature>
<comment type="similarity">
    <text evidence="8">Belongs to the binding-protein-dependent transport system permease family. LivHM subfamily.</text>
</comment>
<feature type="transmembrane region" description="Helical" evidence="9">
    <location>
        <begin position="15"/>
        <end position="38"/>
    </location>
</feature>
<dbReference type="Pfam" id="PF02653">
    <property type="entry name" value="BPD_transp_2"/>
    <property type="match status" value="1"/>
</dbReference>
<evidence type="ECO:0000256" key="4">
    <source>
        <dbReference type="ARBA" id="ARBA00022692"/>
    </source>
</evidence>
<dbReference type="PANTHER" id="PTHR11795">
    <property type="entry name" value="BRANCHED-CHAIN AMINO ACID TRANSPORT SYSTEM PERMEASE PROTEIN LIVH"/>
    <property type="match status" value="1"/>
</dbReference>
<feature type="transmembrane region" description="Helical" evidence="9">
    <location>
        <begin position="102"/>
        <end position="122"/>
    </location>
</feature>
<evidence type="ECO:0000256" key="7">
    <source>
        <dbReference type="ARBA" id="ARBA00023136"/>
    </source>
</evidence>
<dbReference type="EMBL" id="BJZP01000022">
    <property type="protein sequence ID" value="GEO86641.1"/>
    <property type="molecule type" value="Genomic_DNA"/>
</dbReference>
<dbReference type="GO" id="GO:0005886">
    <property type="term" value="C:plasma membrane"/>
    <property type="evidence" value="ECO:0007669"/>
    <property type="project" value="UniProtKB-SubCell"/>
</dbReference>
<proteinExistence type="inferred from homology"/>
<comment type="subcellular location">
    <subcellularLocation>
        <location evidence="1">Cell membrane</location>
        <topology evidence="1">Multi-pass membrane protein</topology>
    </subcellularLocation>
</comment>
<keyword evidence="7 9" id="KW-0472">Membrane</keyword>
<dbReference type="Proteomes" id="UP000321717">
    <property type="component" value="Unassembled WGS sequence"/>
</dbReference>
<gene>
    <name evidence="10" type="ORF">RNA01_35730</name>
</gene>
<protein>
    <submittedName>
        <fullName evidence="10">Branched-chain amino acid ABC transporter permease</fullName>
    </submittedName>
</protein>
<evidence type="ECO:0000256" key="1">
    <source>
        <dbReference type="ARBA" id="ARBA00004651"/>
    </source>
</evidence>
<feature type="transmembrane region" description="Helical" evidence="9">
    <location>
        <begin position="193"/>
        <end position="215"/>
    </location>
</feature>
<feature type="transmembrane region" description="Helical" evidence="9">
    <location>
        <begin position="227"/>
        <end position="254"/>
    </location>
</feature>
<comment type="caution">
    <text evidence="10">The sequence shown here is derived from an EMBL/GenBank/DDBJ whole genome shotgun (WGS) entry which is preliminary data.</text>
</comment>